<dbReference type="Pfam" id="PF00341">
    <property type="entry name" value="PDGF"/>
    <property type="match status" value="1"/>
</dbReference>
<feature type="region of interest" description="Disordered" evidence="1">
    <location>
        <begin position="413"/>
        <end position="464"/>
    </location>
</feature>
<sequence>MNFQRLIFLTLSTMTITMPLSTKEQDDNVQMKSQRFGSDERTTRTYGFSESPTTLTFFSTRKVRHRRSRGKYSMKEEIVRRVEAVHPCGLAKTAVKVTFPGMKSEVLVSFLGYKEPDLIHVNRCKGRCGNSPDIACVPIRRKMKKIRMHLRTHVIGSDKKKDKYRELILEEHEECSCTCLTLNPSHCLNPSLFSNETCSCQCDNSLYQRERLDCEARSQDMKWDPGSCSCRKKTDIQNLSRINPEQTVQTRPQGDARYNDVHDSTSFYHNNEIALDSRCAHCLDCMNKAGILSVYRNQGSPLFESWTLLGVCGTLIGILFSTTLYYWRKSKKLLKSLSGKKEEGIEDILCSTNLGNNTISQLPCSSTLLSEHEINYDHNGDGNTTSNINDIYFNNSSTHLQMNNNNTLNLNNGRCKGNSPSKHNNTSSTLVATVEDFRNGKGSSSECRRKNYSSQSKKERVRHT</sequence>
<evidence type="ECO:0000256" key="3">
    <source>
        <dbReference type="SAM" id="SignalP"/>
    </source>
</evidence>
<dbReference type="GO" id="GO:0016020">
    <property type="term" value="C:membrane"/>
    <property type="evidence" value="ECO:0007669"/>
    <property type="project" value="InterPro"/>
</dbReference>
<feature type="domain" description="Platelet-derived growth factor (PDGF) family profile" evidence="4">
    <location>
        <begin position="110"/>
        <end position="177"/>
    </location>
</feature>
<feature type="transmembrane region" description="Helical" evidence="2">
    <location>
        <begin position="306"/>
        <end position="327"/>
    </location>
</feature>
<protein>
    <recommendedName>
        <fullName evidence="4">Platelet-derived growth factor (PDGF) family profile domain-containing protein</fullName>
    </recommendedName>
</protein>
<dbReference type="SUPFAM" id="SSF57501">
    <property type="entry name" value="Cystine-knot cytokines"/>
    <property type="match status" value="1"/>
</dbReference>
<dbReference type="Gene3D" id="2.10.90.10">
    <property type="entry name" value="Cystine-knot cytokines"/>
    <property type="match status" value="1"/>
</dbReference>
<dbReference type="GO" id="GO:0008083">
    <property type="term" value="F:growth factor activity"/>
    <property type="evidence" value="ECO:0007669"/>
    <property type="project" value="InterPro"/>
</dbReference>
<keyword evidence="2" id="KW-0812">Transmembrane</keyword>
<evidence type="ECO:0000259" key="4">
    <source>
        <dbReference type="PROSITE" id="PS50278"/>
    </source>
</evidence>
<evidence type="ECO:0000256" key="2">
    <source>
        <dbReference type="SAM" id="Phobius"/>
    </source>
</evidence>
<dbReference type="PROSITE" id="PS50278">
    <property type="entry name" value="PDGF_2"/>
    <property type="match status" value="1"/>
</dbReference>
<dbReference type="InterPro" id="IPR029034">
    <property type="entry name" value="Cystine-knot_cytokine"/>
</dbReference>
<feature type="compositionally biased region" description="Polar residues" evidence="1">
    <location>
        <begin position="418"/>
        <end position="431"/>
    </location>
</feature>
<feature type="chain" id="PRO_5005488818" description="Platelet-derived growth factor (PDGF) family profile domain-containing protein" evidence="3">
    <location>
        <begin position="18"/>
        <end position="464"/>
    </location>
</feature>
<evidence type="ECO:0000313" key="5">
    <source>
        <dbReference type="EMBL" id="CDW38131.1"/>
    </source>
</evidence>
<dbReference type="EMBL" id="HACA01020770">
    <property type="protein sequence ID" value="CDW38131.1"/>
    <property type="molecule type" value="Transcribed_RNA"/>
</dbReference>
<feature type="signal peptide" evidence="3">
    <location>
        <begin position="1"/>
        <end position="17"/>
    </location>
</feature>
<dbReference type="OrthoDB" id="10602922at2759"/>
<keyword evidence="2" id="KW-0472">Membrane</keyword>
<reference evidence="5" key="1">
    <citation type="submission" date="2014-05" db="EMBL/GenBank/DDBJ databases">
        <authorList>
            <person name="Chronopoulou M."/>
        </authorList>
    </citation>
    <scope>NUCLEOTIDE SEQUENCE</scope>
    <source>
        <tissue evidence="5">Whole organism</tissue>
    </source>
</reference>
<organism evidence="5">
    <name type="scientific">Lepeophtheirus salmonis</name>
    <name type="common">Salmon louse</name>
    <name type="synonym">Caligus salmonis</name>
    <dbReference type="NCBI Taxonomy" id="72036"/>
    <lineage>
        <taxon>Eukaryota</taxon>
        <taxon>Metazoa</taxon>
        <taxon>Ecdysozoa</taxon>
        <taxon>Arthropoda</taxon>
        <taxon>Crustacea</taxon>
        <taxon>Multicrustacea</taxon>
        <taxon>Hexanauplia</taxon>
        <taxon>Copepoda</taxon>
        <taxon>Siphonostomatoida</taxon>
        <taxon>Caligidae</taxon>
        <taxon>Lepeophtheirus</taxon>
    </lineage>
</organism>
<evidence type="ECO:0000256" key="1">
    <source>
        <dbReference type="SAM" id="MobiDB-lite"/>
    </source>
</evidence>
<keyword evidence="3" id="KW-0732">Signal</keyword>
<accession>A0A0K2UKB1</accession>
<gene>
    <name evidence="5" type="primary">Dpse\GA20104</name>
</gene>
<dbReference type="InterPro" id="IPR000072">
    <property type="entry name" value="PDGF/VEGF_dom"/>
</dbReference>
<keyword evidence="2" id="KW-1133">Transmembrane helix</keyword>
<proteinExistence type="predicted"/>
<dbReference type="AlphaFoldDB" id="A0A0K2UKB1"/>
<name>A0A0K2UKB1_LEPSM</name>